<dbReference type="PANTHER" id="PTHR47926">
    <property type="entry name" value="PENTATRICOPEPTIDE REPEAT-CONTAINING PROTEIN"/>
    <property type="match status" value="1"/>
</dbReference>
<dbReference type="InterPro" id="IPR046960">
    <property type="entry name" value="PPR_At4g14850-like_plant"/>
</dbReference>
<evidence type="ECO:0000256" key="1">
    <source>
        <dbReference type="ARBA" id="ARBA00022737"/>
    </source>
</evidence>
<dbReference type="GO" id="GO:0003723">
    <property type="term" value="F:RNA binding"/>
    <property type="evidence" value="ECO:0007669"/>
    <property type="project" value="InterPro"/>
</dbReference>
<dbReference type="FunFam" id="1.25.40.10:FF:000361">
    <property type="entry name" value="Pentatricopeptide repeat-containing protein chloroplastic"/>
    <property type="match status" value="1"/>
</dbReference>
<dbReference type="InParanoid" id="B9RTH1"/>
<dbReference type="Pfam" id="PF13041">
    <property type="entry name" value="PPR_2"/>
    <property type="match status" value="2"/>
</dbReference>
<dbReference type="FunFam" id="1.25.40.10:FF:000031">
    <property type="entry name" value="Pentatricopeptide repeat-containing protein mitochondrial"/>
    <property type="match status" value="1"/>
</dbReference>
<keyword evidence="1" id="KW-0677">Repeat</keyword>
<keyword evidence="4" id="KW-1185">Reference proteome</keyword>
<dbReference type="PROSITE" id="PS51375">
    <property type="entry name" value="PPR"/>
    <property type="match status" value="4"/>
</dbReference>
<feature type="repeat" description="PPR" evidence="2">
    <location>
        <begin position="231"/>
        <end position="261"/>
    </location>
</feature>
<evidence type="ECO:0000313" key="4">
    <source>
        <dbReference type="Proteomes" id="UP000008311"/>
    </source>
</evidence>
<evidence type="ECO:0000256" key="2">
    <source>
        <dbReference type="PROSITE-ProRule" id="PRU00708"/>
    </source>
</evidence>
<dbReference type="GO" id="GO:0009451">
    <property type="term" value="P:RNA modification"/>
    <property type="evidence" value="ECO:0007669"/>
    <property type="project" value="InterPro"/>
</dbReference>
<dbReference type="PANTHER" id="PTHR47926:SF463">
    <property type="entry name" value="PENTATRICOPEPTIDE REPEAT-CONTAINING PROTEIN"/>
    <property type="match status" value="1"/>
</dbReference>
<gene>
    <name evidence="3" type="ORF">RCOM_0910240</name>
</gene>
<sequence length="456" mass="51532">MSASKELTTLLYHHKILKHFKQIHSFLITHGLSDHTFFLTKRLHSPTLYQTDHIETLPSTIHLWNTIISGFSISFQPQKSLLYYTIMRRIGILPDNQTYNLLLKSYPQLENRKPFDIYAHIVKYGLDFDNSVTNSLITAFSNCGCVQFAHQVLDESPHRNLVTWTAMIDGYVRNGFPVDGIKCFKKMRSMGVKIDEITVVSVLCAAGMAGDVWFGRWVHGFYVESGRVKWDVYIGSSLLDMYCKCGYCDDACKLFNEMPVKNIVCWSALIAGYVQCNRFKDALLLFQDMLLTDVRPNQCTLSSVLTASAQLGALDRGRWVHDYIDRNSLEMNSILGTALIDMYAKCGCISEAYVVFNKLHIKNVYTWTAMINGLAMHGDALSSLNLFSHMISNGVQPNGVTFVGILNACAHGGLVHIGRGLFDMMKHMYNLEPNLKLADHLPETKSLTFDIVTFDA</sequence>
<dbReference type="Proteomes" id="UP000008311">
    <property type="component" value="Unassembled WGS sequence"/>
</dbReference>
<dbReference type="eggNOG" id="KOG4197">
    <property type="taxonomic scope" value="Eukaryota"/>
</dbReference>
<accession>B9RTH1</accession>
<feature type="repeat" description="PPR" evidence="2">
    <location>
        <begin position="160"/>
        <end position="194"/>
    </location>
</feature>
<feature type="repeat" description="PPR" evidence="2">
    <location>
        <begin position="262"/>
        <end position="296"/>
    </location>
</feature>
<dbReference type="EMBL" id="EQ973814">
    <property type="protein sequence ID" value="EEF45203.1"/>
    <property type="molecule type" value="Genomic_DNA"/>
</dbReference>
<dbReference type="Pfam" id="PF01535">
    <property type="entry name" value="PPR"/>
    <property type="match status" value="4"/>
</dbReference>
<dbReference type="InterPro" id="IPR002885">
    <property type="entry name" value="PPR_rpt"/>
</dbReference>
<dbReference type="AlphaFoldDB" id="B9RTH1"/>
<evidence type="ECO:0000313" key="3">
    <source>
        <dbReference type="EMBL" id="EEF45203.1"/>
    </source>
</evidence>
<dbReference type="Pfam" id="PF12854">
    <property type="entry name" value="PPR_1"/>
    <property type="match status" value="1"/>
</dbReference>
<dbReference type="NCBIfam" id="TIGR00756">
    <property type="entry name" value="PPR"/>
    <property type="match status" value="4"/>
</dbReference>
<protein>
    <submittedName>
        <fullName evidence="3">Pentatricopeptide repeat-containing protein, putative</fullName>
    </submittedName>
</protein>
<proteinExistence type="predicted"/>
<dbReference type="Gene3D" id="1.25.40.10">
    <property type="entry name" value="Tetratricopeptide repeat domain"/>
    <property type="match status" value="4"/>
</dbReference>
<name>B9RTH1_RICCO</name>
<reference evidence="4" key="1">
    <citation type="journal article" date="2010" name="Nat. Biotechnol.">
        <title>Draft genome sequence of the oilseed species Ricinus communis.</title>
        <authorList>
            <person name="Chan A.P."/>
            <person name="Crabtree J."/>
            <person name="Zhao Q."/>
            <person name="Lorenzi H."/>
            <person name="Orvis J."/>
            <person name="Puiu D."/>
            <person name="Melake-Berhan A."/>
            <person name="Jones K.M."/>
            <person name="Redman J."/>
            <person name="Chen G."/>
            <person name="Cahoon E.B."/>
            <person name="Gedil M."/>
            <person name="Stanke M."/>
            <person name="Haas B.J."/>
            <person name="Wortman J.R."/>
            <person name="Fraser-Liggett C.M."/>
            <person name="Ravel J."/>
            <person name="Rabinowicz P.D."/>
        </authorList>
    </citation>
    <scope>NUCLEOTIDE SEQUENCE [LARGE SCALE GENOMIC DNA]</scope>
    <source>
        <strain evidence="4">cv. Hale</strain>
    </source>
</reference>
<feature type="repeat" description="PPR" evidence="2">
    <location>
        <begin position="363"/>
        <end position="397"/>
    </location>
</feature>
<dbReference type="InterPro" id="IPR011990">
    <property type="entry name" value="TPR-like_helical_dom_sf"/>
</dbReference>
<organism evidence="3 4">
    <name type="scientific">Ricinus communis</name>
    <name type="common">Castor bean</name>
    <dbReference type="NCBI Taxonomy" id="3988"/>
    <lineage>
        <taxon>Eukaryota</taxon>
        <taxon>Viridiplantae</taxon>
        <taxon>Streptophyta</taxon>
        <taxon>Embryophyta</taxon>
        <taxon>Tracheophyta</taxon>
        <taxon>Spermatophyta</taxon>
        <taxon>Magnoliopsida</taxon>
        <taxon>eudicotyledons</taxon>
        <taxon>Gunneridae</taxon>
        <taxon>Pentapetalae</taxon>
        <taxon>rosids</taxon>
        <taxon>fabids</taxon>
        <taxon>Malpighiales</taxon>
        <taxon>Euphorbiaceae</taxon>
        <taxon>Acalyphoideae</taxon>
        <taxon>Acalypheae</taxon>
        <taxon>Ricinus</taxon>
    </lineage>
</organism>